<dbReference type="PANTHER" id="PTHR33360:SF2">
    <property type="entry name" value="TRANSPOSASE FOR INSERTION SEQUENCE ELEMENT IS200"/>
    <property type="match status" value="1"/>
</dbReference>
<evidence type="ECO:0000313" key="2">
    <source>
        <dbReference type="EMBL" id="MEQ2366793.1"/>
    </source>
</evidence>
<feature type="domain" description="Transposase IS200-like" evidence="1">
    <location>
        <begin position="11"/>
        <end position="133"/>
    </location>
</feature>
<evidence type="ECO:0000313" key="3">
    <source>
        <dbReference type="Proteomes" id="UP001469749"/>
    </source>
</evidence>
<evidence type="ECO:0000259" key="1">
    <source>
        <dbReference type="SMART" id="SM01321"/>
    </source>
</evidence>
<dbReference type="SMART" id="SM01321">
    <property type="entry name" value="Y1_Tnp"/>
    <property type="match status" value="1"/>
</dbReference>
<reference evidence="2 3" key="1">
    <citation type="submission" date="2024-03" db="EMBL/GenBank/DDBJ databases">
        <title>Human intestinal bacterial collection.</title>
        <authorList>
            <person name="Pauvert C."/>
            <person name="Hitch T.C.A."/>
            <person name="Clavel T."/>
        </authorList>
    </citation>
    <scope>NUCLEOTIDE SEQUENCE [LARGE SCALE GENOMIC DNA]</scope>
    <source>
        <strain evidence="2 3">CLA-AA-H190</strain>
    </source>
</reference>
<organism evidence="2 3">
    <name type="scientific">Coprococcus intestinihominis</name>
    <dbReference type="NCBI Taxonomy" id="3133154"/>
    <lineage>
        <taxon>Bacteria</taxon>
        <taxon>Bacillati</taxon>
        <taxon>Bacillota</taxon>
        <taxon>Clostridia</taxon>
        <taxon>Lachnospirales</taxon>
        <taxon>Lachnospiraceae</taxon>
        <taxon>Coprococcus</taxon>
    </lineage>
</organism>
<dbReference type="Pfam" id="PF01797">
    <property type="entry name" value="Y1_Tnp"/>
    <property type="match status" value="1"/>
</dbReference>
<dbReference type="EMBL" id="JBBMEK010000363">
    <property type="protein sequence ID" value="MEQ2366793.1"/>
    <property type="molecule type" value="Genomic_DNA"/>
</dbReference>
<name>A0ABV1B9Z3_9FIRM</name>
<comment type="caution">
    <text evidence="2">The sequence shown here is derived from an EMBL/GenBank/DDBJ whole genome shotgun (WGS) entry which is preliminary data.</text>
</comment>
<protein>
    <submittedName>
        <fullName evidence="2">IS200/IS605 family transposase</fullName>
    </submittedName>
</protein>
<keyword evidence="3" id="KW-1185">Reference proteome</keyword>
<dbReference type="InterPro" id="IPR036515">
    <property type="entry name" value="Transposase_17_sf"/>
</dbReference>
<dbReference type="RefSeq" id="WP_349086381.1">
    <property type="nucleotide sequence ID" value="NZ_JBBMEK010000363.1"/>
</dbReference>
<dbReference type="InterPro" id="IPR002686">
    <property type="entry name" value="Transposase_17"/>
</dbReference>
<dbReference type="NCBIfam" id="NF033573">
    <property type="entry name" value="transpos_IS200"/>
    <property type="match status" value="1"/>
</dbReference>
<sequence length="134" mass="16629">MGTWKSKNRHKYLLQYHIIFVCKYRKKLLVSQQISDDIKQFSYEICQRHKVIIKYMETDKDHIHYMIETEPTMSVSRIVNLMKSYTTHHIWERYPNYLRKHFWKEHTFWTDGYFVWSVGNVSEKMLKRYIENQG</sequence>
<proteinExistence type="predicted"/>
<dbReference type="PANTHER" id="PTHR33360">
    <property type="entry name" value="TRANSPOSASE FOR INSERTION SEQUENCE ELEMENT IS200"/>
    <property type="match status" value="1"/>
</dbReference>
<dbReference type="Gene3D" id="3.30.70.1290">
    <property type="entry name" value="Transposase IS200-like"/>
    <property type="match status" value="1"/>
</dbReference>
<accession>A0ABV1B9Z3</accession>
<dbReference type="SUPFAM" id="SSF143422">
    <property type="entry name" value="Transposase IS200-like"/>
    <property type="match status" value="1"/>
</dbReference>
<gene>
    <name evidence="2" type="primary">tnpA</name>
    <name evidence="2" type="ORF">WMO25_17135</name>
</gene>
<dbReference type="Proteomes" id="UP001469749">
    <property type="component" value="Unassembled WGS sequence"/>
</dbReference>